<keyword evidence="4" id="KW-1185">Reference proteome</keyword>
<dbReference type="PANTHER" id="PTHR13526:SF8">
    <property type="entry name" value="TRANSCRIPTION FACTOR SPT20 HOMOLOG"/>
    <property type="match status" value="1"/>
</dbReference>
<feature type="compositionally biased region" description="Polar residues" evidence="1">
    <location>
        <begin position="532"/>
        <end position="542"/>
    </location>
</feature>
<dbReference type="PANTHER" id="PTHR13526">
    <property type="entry name" value="TRANSCRIPTION FACTOR SPT20 HOMOLOG"/>
    <property type="match status" value="1"/>
</dbReference>
<feature type="region of interest" description="Disordered" evidence="1">
    <location>
        <begin position="487"/>
        <end position="572"/>
    </location>
</feature>
<feature type="domain" description="Spt20-like SEP" evidence="2">
    <location>
        <begin position="136"/>
        <end position="295"/>
    </location>
</feature>
<dbReference type="InterPro" id="IPR046468">
    <property type="entry name" value="Spt20-like_SEP"/>
</dbReference>
<name>A0ABQ7RUL4_PICAN</name>
<feature type="compositionally biased region" description="Basic residues" evidence="1">
    <location>
        <begin position="515"/>
        <end position="525"/>
    </location>
</feature>
<dbReference type="EMBL" id="JAHLVD010000009">
    <property type="protein sequence ID" value="KAG7847735.1"/>
    <property type="molecule type" value="Genomic_DNA"/>
</dbReference>
<comment type="caution">
    <text evidence="3">The sequence shown here is derived from an EMBL/GenBank/DDBJ whole genome shotgun (WGS) entry which is preliminary data.</text>
</comment>
<evidence type="ECO:0000313" key="3">
    <source>
        <dbReference type="EMBL" id="KAG7847735.1"/>
    </source>
</evidence>
<evidence type="ECO:0000313" key="4">
    <source>
        <dbReference type="Proteomes" id="UP001197328"/>
    </source>
</evidence>
<organism evidence="3 4">
    <name type="scientific">Pichia angusta</name>
    <name type="common">Yeast</name>
    <name type="synonym">Hansenula polymorpha</name>
    <dbReference type="NCBI Taxonomy" id="870730"/>
    <lineage>
        <taxon>Eukaryota</taxon>
        <taxon>Fungi</taxon>
        <taxon>Dikarya</taxon>
        <taxon>Ascomycota</taxon>
        <taxon>Saccharomycotina</taxon>
        <taxon>Pichiomycetes</taxon>
        <taxon>Pichiales</taxon>
        <taxon>Pichiaceae</taxon>
        <taxon>Ogataea</taxon>
    </lineage>
</organism>
<feature type="region of interest" description="Disordered" evidence="1">
    <location>
        <begin position="211"/>
        <end position="231"/>
    </location>
</feature>
<evidence type="ECO:0000259" key="2">
    <source>
        <dbReference type="Pfam" id="PF12090"/>
    </source>
</evidence>
<dbReference type="InterPro" id="IPR021950">
    <property type="entry name" value="Spt20"/>
</dbReference>
<accession>A0ABQ7RUL4</accession>
<dbReference type="Proteomes" id="UP001197328">
    <property type="component" value="Unassembled WGS sequence"/>
</dbReference>
<dbReference type="Pfam" id="PF12090">
    <property type="entry name" value="Spt20_SEP"/>
    <property type="match status" value="1"/>
</dbReference>
<sequence>MMRLLNSIQPPPGMTRQQRLEQMIQTGELKDEDILLLKRHQQMIKQQQAQLQAAQAAGQLTPQQQQQLVQKKLAQQQQQQQQQQPGQRNFLGLTQEQLAKLNPQQRKMLMIQQLRRRAKTQRFYESSEEILKKFENYPASLEFHIHENHYRFGNQDAIIPKSSPTVKEFLEYVAKGEIPEPLVEVIKDGGVQLYDGSLILKVYDHRNLIPVKQEKQEPGDGKPDAPETKAKPKEYRTVLRFTQLAQYDDLSYQADTQQFHDTFALTFESEVLTATNRNINLQPIVNPYHYDKSLRPYDMVAPEYDPETDQMRFVHRADAREVDQDGQKTSLYPLSYTNYPYKPLHEDLPHTNSKYEQLMTILSESYTHNNRLSESAKTNTNEPGQFQRLRFVEMWRHKVELIKQAAISGGMNPNASDPSMNGLLGGMTQQQRALINQERMLNQRQKEQMASAVAAAGHPHAVKPADSRQGSTPVPNMNGSFMARGVSTPVPHSMPGSMPGSASAGAEMTPARDKKGAKKIRKPAKRQATAGPVSSPSPSLYQQIPGAYSPMDEPARKRRMPYKQQPDSGTPS</sequence>
<proteinExistence type="predicted"/>
<gene>
    <name evidence="3" type="ORF">KL940_003647</name>
</gene>
<evidence type="ECO:0000256" key="1">
    <source>
        <dbReference type="SAM" id="MobiDB-lite"/>
    </source>
</evidence>
<protein>
    <recommendedName>
        <fullName evidence="2">Spt20-like SEP domain-containing protein</fullName>
    </recommendedName>
</protein>
<reference evidence="3 4" key="1">
    <citation type="journal article" date="2021" name="G3 (Bethesda)">
        <title>Genomic diversity, chromosomal rearrangements, and interspecies hybridization in the ogataea polymorpha species complex.</title>
        <authorList>
            <person name="Hanson S.J."/>
            <person name="Cinneide E.O."/>
            <person name="Salzberg L.I."/>
            <person name="Wolfe K.H."/>
            <person name="McGowan J."/>
            <person name="Fitzpatrick D.A."/>
            <person name="Matlin K."/>
        </authorList>
    </citation>
    <scope>NUCLEOTIDE SEQUENCE [LARGE SCALE GENOMIC DNA]</scope>
    <source>
        <strain evidence="3">51-138</strain>
    </source>
</reference>